<evidence type="ECO:0000313" key="2">
    <source>
        <dbReference type="EMBL" id="WIY48479.1"/>
    </source>
</evidence>
<reference evidence="2 3" key="1">
    <citation type="submission" date="2023-06" db="EMBL/GenBank/DDBJ databases">
        <authorList>
            <person name="Ham H."/>
            <person name="Park D.S."/>
        </authorList>
    </citation>
    <scope>NUCLEOTIDE SEQUENCE [LARGE SCALE GENOMIC DNA]</scope>
    <source>
        <strain evidence="2 3">KACC 17005</strain>
    </source>
</reference>
<sequence length="541" mass="58254">MTQAGPHDIASQLLSETFERSGRSAQALTDPIADTPMVVTLDQLRPYDLNPRVTVNPLYPEIKASIRERGLDAAPAITRRPGAAHYMIRNGGNTRLAILRELWAETKDERFFRIPCLFRPWPERGEIIALTGHLAEGELHGKLTFIERALGVEKARELYESENGGKPISQMELARRLAADGYPVPQPHISRMRDAVQYLLPAIPSVLYAGMGRHQVERLSLLRRGAEQAWAQRASADAIAFADLFQDVLSGFDVAPEEFSFDRVRDELIGQMAQVLGADYDVLALDIAGLEGRQRVLLSAPSPSAPPVATPPRGATQERAPRPTSPGTAPGGAAARPADPISVPPETTETAAGESTRPTSNPTDERTASPAPTTERLQSIQKLVADHHGEPAHSFADNVVHAIPVQAGGLYPITDLWHIDPGLDTPDRLRVHIAQFAREIAAEGGAADSVEGSERGIGYTCAAPTTHTPADNPFARAMLSILQALSGVPSAPEPLTDALGPLLRGNEAIARLSDSGLVKLFRLIRLARRLSDTQPGAGAMP</sequence>
<dbReference type="SUPFAM" id="SSF110849">
    <property type="entry name" value="ParB/Sulfiredoxin"/>
    <property type="match status" value="1"/>
</dbReference>
<feature type="compositionally biased region" description="Low complexity" evidence="1">
    <location>
        <begin position="325"/>
        <end position="340"/>
    </location>
</feature>
<dbReference type="EMBL" id="CP127363">
    <property type="protein sequence ID" value="WIY48479.1"/>
    <property type="molecule type" value="Genomic_DNA"/>
</dbReference>
<evidence type="ECO:0000313" key="3">
    <source>
        <dbReference type="Proteomes" id="UP001242732"/>
    </source>
</evidence>
<name>A0ABY9ANT6_PARCI</name>
<accession>A0ABY9ANT6</accession>
<dbReference type="Proteomes" id="UP001242732">
    <property type="component" value="Chromosome"/>
</dbReference>
<gene>
    <name evidence="2" type="ORF">QRO08_22095</name>
</gene>
<dbReference type="NCBIfam" id="TIGR03764">
    <property type="entry name" value="ICE_PFGI_1_parB"/>
    <property type="match status" value="1"/>
</dbReference>
<keyword evidence="3" id="KW-1185">Reference proteome</keyword>
<evidence type="ECO:0000256" key="1">
    <source>
        <dbReference type="SAM" id="MobiDB-lite"/>
    </source>
</evidence>
<dbReference type="InterPro" id="IPR022304">
    <property type="entry name" value="ICE_PFGI_1_ParB"/>
</dbReference>
<organism evidence="2 3">
    <name type="scientific">Paracidovorax citrulli</name>
    <name type="common">Acidovorax citrulli</name>
    <dbReference type="NCBI Taxonomy" id="80869"/>
    <lineage>
        <taxon>Bacteria</taxon>
        <taxon>Pseudomonadati</taxon>
        <taxon>Pseudomonadota</taxon>
        <taxon>Betaproteobacteria</taxon>
        <taxon>Burkholderiales</taxon>
        <taxon>Comamonadaceae</taxon>
        <taxon>Paracidovorax</taxon>
    </lineage>
</organism>
<feature type="region of interest" description="Disordered" evidence="1">
    <location>
        <begin position="298"/>
        <end position="375"/>
    </location>
</feature>
<dbReference type="InterPro" id="IPR036086">
    <property type="entry name" value="ParB/Sulfiredoxin_sf"/>
</dbReference>
<protein>
    <submittedName>
        <fullName evidence="2">ParB family protein</fullName>
    </submittedName>
</protein>
<proteinExistence type="predicted"/>
<dbReference type="RefSeq" id="WP_011793741.1">
    <property type="nucleotide sequence ID" value="NZ_CP023687.1"/>
</dbReference>